<sequence length="185" mass="17840">MKHTSHNLALAGMLVLALSACSTMRGWTSGGSGTGSSGSPGATGTSGTSQSGGSGGYDQQSGSSGTSGTSGSSTASMGEAGAAAMGSGSQDRSQSAAVASISPNATVVSVDVVPRQGSTAETESGVTGSTGSSSTGATGMSAGGDRVYRVTLRMDDGSTRVVTQESTPDFRAGDRVNLSNGMIAH</sequence>
<dbReference type="PROSITE" id="PS51257">
    <property type="entry name" value="PROKAR_LIPOPROTEIN"/>
    <property type="match status" value="1"/>
</dbReference>
<comment type="caution">
    <text evidence="3">The sequence shown here is derived from an EMBL/GenBank/DDBJ whole genome shotgun (WGS) entry which is preliminary data.</text>
</comment>
<evidence type="ECO:0000256" key="2">
    <source>
        <dbReference type="SAM" id="SignalP"/>
    </source>
</evidence>
<feature type="compositionally biased region" description="Gly residues" evidence="1">
    <location>
        <begin position="29"/>
        <end position="38"/>
    </location>
</feature>
<feature type="compositionally biased region" description="Low complexity" evidence="1">
    <location>
        <begin position="57"/>
        <end position="89"/>
    </location>
</feature>
<evidence type="ECO:0000256" key="1">
    <source>
        <dbReference type="SAM" id="MobiDB-lite"/>
    </source>
</evidence>
<feature type="region of interest" description="Disordered" evidence="1">
    <location>
        <begin position="160"/>
        <end position="185"/>
    </location>
</feature>
<protein>
    <recommendedName>
        <fullName evidence="5">Lipoprotein</fullName>
    </recommendedName>
</protein>
<reference evidence="3 4" key="1">
    <citation type="submission" date="2022-08" db="EMBL/GenBank/DDBJ databases">
        <title>Reclassification of Massilia species as members of the genera Telluria, Duganella, Pseudoduganella, Mokoshia gen. nov. and Zemynaea gen. nov. using orthogonal and non-orthogonal genome-based approaches.</title>
        <authorList>
            <person name="Bowman J.P."/>
        </authorList>
    </citation>
    <scope>NUCLEOTIDE SEQUENCE [LARGE SCALE GENOMIC DNA]</scope>
    <source>
        <strain evidence="3 4">JCM 31606</strain>
    </source>
</reference>
<name>A0ABT2CZA8_9BURK</name>
<organism evidence="3 4">
    <name type="scientific">Massilia terrae</name>
    <dbReference type="NCBI Taxonomy" id="1811224"/>
    <lineage>
        <taxon>Bacteria</taxon>
        <taxon>Pseudomonadati</taxon>
        <taxon>Pseudomonadota</taxon>
        <taxon>Betaproteobacteria</taxon>
        <taxon>Burkholderiales</taxon>
        <taxon>Oxalobacteraceae</taxon>
        <taxon>Telluria group</taxon>
        <taxon>Massilia</taxon>
    </lineage>
</organism>
<keyword evidence="2" id="KW-0732">Signal</keyword>
<dbReference type="EMBL" id="JANUGU010000004">
    <property type="protein sequence ID" value="MCS0659282.1"/>
    <property type="molecule type" value="Genomic_DNA"/>
</dbReference>
<evidence type="ECO:0000313" key="4">
    <source>
        <dbReference type="Proteomes" id="UP001204621"/>
    </source>
</evidence>
<feature type="compositionally biased region" description="Low complexity" evidence="1">
    <location>
        <begin position="39"/>
        <end position="49"/>
    </location>
</feature>
<keyword evidence="4" id="KW-1185">Reference proteome</keyword>
<dbReference type="RefSeq" id="WP_258812465.1">
    <property type="nucleotide sequence ID" value="NZ_JANUGU010000004.1"/>
</dbReference>
<proteinExistence type="predicted"/>
<evidence type="ECO:0008006" key="5">
    <source>
        <dbReference type="Google" id="ProtNLM"/>
    </source>
</evidence>
<feature type="region of interest" description="Disordered" evidence="1">
    <location>
        <begin position="29"/>
        <end position="98"/>
    </location>
</feature>
<feature type="signal peptide" evidence="2">
    <location>
        <begin position="1"/>
        <end position="25"/>
    </location>
</feature>
<feature type="compositionally biased region" description="Low complexity" evidence="1">
    <location>
        <begin position="117"/>
        <end position="144"/>
    </location>
</feature>
<gene>
    <name evidence="3" type="ORF">NX778_14520</name>
</gene>
<evidence type="ECO:0000313" key="3">
    <source>
        <dbReference type="EMBL" id="MCS0659282.1"/>
    </source>
</evidence>
<feature type="region of interest" description="Disordered" evidence="1">
    <location>
        <begin position="116"/>
        <end position="144"/>
    </location>
</feature>
<feature type="chain" id="PRO_5045839193" description="Lipoprotein" evidence="2">
    <location>
        <begin position="26"/>
        <end position="185"/>
    </location>
</feature>
<dbReference type="Proteomes" id="UP001204621">
    <property type="component" value="Unassembled WGS sequence"/>
</dbReference>
<accession>A0ABT2CZA8</accession>